<evidence type="ECO:0000256" key="7">
    <source>
        <dbReference type="ARBA" id="ARBA00022840"/>
    </source>
</evidence>
<keyword evidence="4" id="KW-0808">Transferase</keyword>
<dbReference type="Gene3D" id="1.10.287.130">
    <property type="match status" value="1"/>
</dbReference>
<dbReference type="EC" id="2.7.13.3" evidence="2"/>
<evidence type="ECO:0000256" key="5">
    <source>
        <dbReference type="ARBA" id="ARBA00022741"/>
    </source>
</evidence>
<evidence type="ECO:0000313" key="11">
    <source>
        <dbReference type="EMBL" id="SKC86295.1"/>
    </source>
</evidence>
<keyword evidence="3" id="KW-0597">Phosphoprotein</keyword>
<evidence type="ECO:0000256" key="1">
    <source>
        <dbReference type="ARBA" id="ARBA00000085"/>
    </source>
</evidence>
<dbReference type="SUPFAM" id="SSF47384">
    <property type="entry name" value="Homodimeric domain of signal transducing histidine kinase"/>
    <property type="match status" value="1"/>
</dbReference>
<dbReference type="InterPro" id="IPR036097">
    <property type="entry name" value="HisK_dim/P_sf"/>
</dbReference>
<dbReference type="Pfam" id="PF02518">
    <property type="entry name" value="HATPase_c"/>
    <property type="match status" value="1"/>
</dbReference>
<comment type="catalytic activity">
    <reaction evidence="1">
        <text>ATP + protein L-histidine = ADP + protein N-phospho-L-histidine.</text>
        <dbReference type="EC" id="2.7.13.3"/>
    </reaction>
</comment>
<evidence type="ECO:0000256" key="6">
    <source>
        <dbReference type="ARBA" id="ARBA00022777"/>
    </source>
</evidence>
<dbReference type="SMART" id="SM00062">
    <property type="entry name" value="PBPb"/>
    <property type="match status" value="1"/>
</dbReference>
<evidence type="ECO:0000313" key="12">
    <source>
        <dbReference type="Proteomes" id="UP000190285"/>
    </source>
</evidence>
<dbReference type="PRINTS" id="PR00344">
    <property type="entry name" value="BCTRLSENSOR"/>
</dbReference>
<dbReference type="SMART" id="SM00387">
    <property type="entry name" value="HATPase_c"/>
    <property type="match status" value="1"/>
</dbReference>
<dbReference type="InterPro" id="IPR004358">
    <property type="entry name" value="Sig_transdc_His_kin-like_C"/>
</dbReference>
<dbReference type="InterPro" id="IPR013656">
    <property type="entry name" value="PAS_4"/>
</dbReference>
<dbReference type="STRING" id="36842.SAMN02194393_04508"/>
<dbReference type="GO" id="GO:0000155">
    <property type="term" value="F:phosphorelay sensor kinase activity"/>
    <property type="evidence" value="ECO:0007669"/>
    <property type="project" value="InterPro"/>
</dbReference>
<dbReference type="PROSITE" id="PS50109">
    <property type="entry name" value="HIS_KIN"/>
    <property type="match status" value="1"/>
</dbReference>
<dbReference type="Gene3D" id="3.30.450.20">
    <property type="entry name" value="PAS domain"/>
    <property type="match status" value="1"/>
</dbReference>
<dbReference type="RefSeq" id="WP_079494879.1">
    <property type="nucleotide sequence ID" value="NZ_FUZT01000014.1"/>
</dbReference>
<dbReference type="InterPro" id="IPR036890">
    <property type="entry name" value="HATPase_C_sf"/>
</dbReference>
<dbReference type="Gene3D" id="3.40.190.10">
    <property type="entry name" value="Periplasmic binding protein-like II"/>
    <property type="match status" value="2"/>
</dbReference>
<dbReference type="SUPFAM" id="SSF55785">
    <property type="entry name" value="PYP-like sensor domain (PAS domain)"/>
    <property type="match status" value="1"/>
</dbReference>
<dbReference type="InterPro" id="IPR001638">
    <property type="entry name" value="Solute-binding_3/MltF_N"/>
</dbReference>
<dbReference type="InterPro" id="IPR003661">
    <property type="entry name" value="HisK_dim/P_dom"/>
</dbReference>
<dbReference type="Proteomes" id="UP000190285">
    <property type="component" value="Unassembled WGS sequence"/>
</dbReference>
<dbReference type="PANTHER" id="PTHR43065:SF46">
    <property type="entry name" value="C4-DICARBOXYLATE TRANSPORT SENSOR PROTEIN DCTB"/>
    <property type="match status" value="1"/>
</dbReference>
<keyword evidence="9" id="KW-0812">Transmembrane</keyword>
<dbReference type="AlphaFoldDB" id="A0A1T5MDS1"/>
<name>A0A1T5MDS1_9FIRM</name>
<dbReference type="Pfam" id="PF08448">
    <property type="entry name" value="PAS_4"/>
    <property type="match status" value="1"/>
</dbReference>
<dbReference type="CDD" id="cd00082">
    <property type="entry name" value="HisKA"/>
    <property type="match status" value="1"/>
</dbReference>
<dbReference type="InterPro" id="IPR005467">
    <property type="entry name" value="His_kinase_dom"/>
</dbReference>
<dbReference type="Pfam" id="PF00497">
    <property type="entry name" value="SBP_bac_3"/>
    <property type="match status" value="1"/>
</dbReference>
<evidence type="ECO:0000256" key="9">
    <source>
        <dbReference type="SAM" id="Phobius"/>
    </source>
</evidence>
<feature type="transmembrane region" description="Helical" evidence="9">
    <location>
        <begin position="288"/>
        <end position="309"/>
    </location>
</feature>
<dbReference type="CDD" id="cd01007">
    <property type="entry name" value="PBP2_BvgS_HisK_like"/>
    <property type="match status" value="1"/>
</dbReference>
<dbReference type="SUPFAM" id="SSF55874">
    <property type="entry name" value="ATPase domain of HSP90 chaperone/DNA topoisomerase II/histidine kinase"/>
    <property type="match status" value="1"/>
</dbReference>
<protein>
    <recommendedName>
        <fullName evidence="2">histidine kinase</fullName>
        <ecNumber evidence="2">2.7.13.3</ecNumber>
    </recommendedName>
</protein>
<keyword evidence="9" id="KW-0472">Membrane</keyword>
<keyword evidence="8" id="KW-0902">Two-component regulatory system</keyword>
<evidence type="ECO:0000256" key="8">
    <source>
        <dbReference type="ARBA" id="ARBA00023012"/>
    </source>
</evidence>
<keyword evidence="12" id="KW-1185">Reference proteome</keyword>
<dbReference type="EMBL" id="FUZT01000014">
    <property type="protein sequence ID" value="SKC86295.1"/>
    <property type="molecule type" value="Genomic_DNA"/>
</dbReference>
<dbReference type="PANTHER" id="PTHR43065">
    <property type="entry name" value="SENSOR HISTIDINE KINASE"/>
    <property type="match status" value="1"/>
</dbReference>
<reference evidence="11 12" key="1">
    <citation type="submission" date="2017-02" db="EMBL/GenBank/DDBJ databases">
        <authorList>
            <person name="Peterson S.W."/>
        </authorList>
    </citation>
    <scope>NUCLEOTIDE SEQUENCE [LARGE SCALE GENOMIC DNA]</scope>
    <source>
        <strain evidence="11 12">M1</strain>
    </source>
</reference>
<organism evidence="11 12">
    <name type="scientific">Maledivibacter halophilus</name>
    <dbReference type="NCBI Taxonomy" id="36842"/>
    <lineage>
        <taxon>Bacteria</taxon>
        <taxon>Bacillati</taxon>
        <taxon>Bacillota</taxon>
        <taxon>Clostridia</taxon>
        <taxon>Peptostreptococcales</taxon>
        <taxon>Caminicellaceae</taxon>
        <taxon>Maledivibacter</taxon>
    </lineage>
</organism>
<gene>
    <name evidence="11" type="ORF">SAMN02194393_04508</name>
</gene>
<dbReference type="SMART" id="SM00388">
    <property type="entry name" value="HisKA"/>
    <property type="match status" value="1"/>
</dbReference>
<evidence type="ECO:0000256" key="4">
    <source>
        <dbReference type="ARBA" id="ARBA00022679"/>
    </source>
</evidence>
<dbReference type="Gene3D" id="3.30.565.10">
    <property type="entry name" value="Histidine kinase-like ATPase, C-terminal domain"/>
    <property type="match status" value="1"/>
</dbReference>
<feature type="domain" description="Histidine kinase" evidence="10">
    <location>
        <begin position="457"/>
        <end position="664"/>
    </location>
</feature>
<keyword evidence="7" id="KW-0067">ATP-binding</keyword>
<evidence type="ECO:0000256" key="2">
    <source>
        <dbReference type="ARBA" id="ARBA00012438"/>
    </source>
</evidence>
<feature type="transmembrane region" description="Helical" evidence="9">
    <location>
        <begin position="12"/>
        <end position="32"/>
    </location>
</feature>
<dbReference type="Pfam" id="PF00512">
    <property type="entry name" value="HisKA"/>
    <property type="match status" value="1"/>
</dbReference>
<evidence type="ECO:0000256" key="3">
    <source>
        <dbReference type="ARBA" id="ARBA00022553"/>
    </source>
</evidence>
<dbReference type="InterPro" id="IPR003594">
    <property type="entry name" value="HATPase_dom"/>
</dbReference>
<sequence length="669" mass="76200">MNILQRLKTKRRLKYIIIIAILILQLIILLTINEGRNHILNKNILTEEEKEWLSREGTLIYGADNNAPPLRFVDESDGRYKGVVVDYMSVLSLELGVNIDVHPLLWENALQSLKDGDTDMCDMFISDKRSELFFFSDPIYNLRAVVVTRGEDKPLEKMTFASQMGDYANEWLLENYPDLDIVFVDNIGSAIDLLLRGEVDAVAGDEPVVLYHLKNKKAGDKLHIMDKPLYEKGVVFGIPKSKPELLPILNKGIAAIKESGQLENIQQKWFGISAPIVQIPDYSKKIRYFVIGLGILVLIVIGMITWNYLLKNEVDKRTREVINSKNDLQTTFDGMSEYIVLFDLDLRVVNINKSLITFLEESKENLIGNCYDKVLKNFSSTDLHKIISDTLNEETSFEKELVLQNNYFIVRTYPLKNTLGKMKNILVVIQNITKEKLSERQILQKNKMAAIGQLAAGMGHEIRNPLGIIRNHSYILSSISKDENINRSLKYIDAAVERASKIIENILEFSRLTDGSKDRFNIYELISKLLDLEKKTLMKRNIKYNLNCDENLMINSNKESLKHILINLLSNAIDAIEENGSIDIIAFKEDNDITLRIEDTGKGLGSEEIDNIFNPFYTTKDPDKGTGLGLYIVYNEVKKLNGDITVSSSKGEKTVFEIILPFDGERMVV</sequence>
<evidence type="ECO:0000259" key="10">
    <source>
        <dbReference type="PROSITE" id="PS50109"/>
    </source>
</evidence>
<keyword evidence="9" id="KW-1133">Transmembrane helix</keyword>
<dbReference type="OrthoDB" id="9784397at2"/>
<accession>A0A1T5MDS1</accession>
<dbReference type="InterPro" id="IPR035965">
    <property type="entry name" value="PAS-like_dom_sf"/>
</dbReference>
<keyword evidence="6" id="KW-0418">Kinase</keyword>
<dbReference type="SUPFAM" id="SSF53850">
    <property type="entry name" value="Periplasmic binding protein-like II"/>
    <property type="match status" value="1"/>
</dbReference>
<dbReference type="GO" id="GO:0005524">
    <property type="term" value="F:ATP binding"/>
    <property type="evidence" value="ECO:0007669"/>
    <property type="project" value="UniProtKB-KW"/>
</dbReference>
<keyword evidence="5" id="KW-0547">Nucleotide-binding</keyword>
<proteinExistence type="predicted"/>